<sequence>MDFPRRLDPLDLEVAHDDELPDYEPNTAPEYSRGDYETPLQTFHLRQVDRKLQTFVPYGPTSSVSYKVTARGARLFSKKAELDIWRIPSWRKAEEHVASIWFDNDGPLPWRPRAHFDHEAAQGLSTHCMESRNFHDWTVAVGGATYTWRLGSHPVALELTETTSVEVIARFIFSTRGMTASGGAEAGDLSIYHHALSADMDGIEKIMCGLVVAIAHFRKMGRYYWNEEKDLPIRATSFSGGHVASHRASITSYATI</sequence>
<name>A0A6G1IT02_9PLEO</name>
<dbReference type="EMBL" id="MU005593">
    <property type="protein sequence ID" value="KAF2681083.1"/>
    <property type="molecule type" value="Genomic_DNA"/>
</dbReference>
<protein>
    <submittedName>
        <fullName evidence="2">Uncharacterized protein</fullName>
    </submittedName>
</protein>
<dbReference type="OrthoDB" id="3941101at2759"/>
<evidence type="ECO:0000313" key="3">
    <source>
        <dbReference type="Proteomes" id="UP000799291"/>
    </source>
</evidence>
<organism evidence="2 3">
    <name type="scientific">Lentithecium fluviatile CBS 122367</name>
    <dbReference type="NCBI Taxonomy" id="1168545"/>
    <lineage>
        <taxon>Eukaryota</taxon>
        <taxon>Fungi</taxon>
        <taxon>Dikarya</taxon>
        <taxon>Ascomycota</taxon>
        <taxon>Pezizomycotina</taxon>
        <taxon>Dothideomycetes</taxon>
        <taxon>Pleosporomycetidae</taxon>
        <taxon>Pleosporales</taxon>
        <taxon>Massarineae</taxon>
        <taxon>Lentitheciaceae</taxon>
        <taxon>Lentithecium</taxon>
    </lineage>
</organism>
<accession>A0A6G1IT02</accession>
<gene>
    <name evidence="2" type="ORF">K458DRAFT_420989</name>
</gene>
<dbReference type="Proteomes" id="UP000799291">
    <property type="component" value="Unassembled WGS sequence"/>
</dbReference>
<reference evidence="2" key="1">
    <citation type="journal article" date="2020" name="Stud. Mycol.">
        <title>101 Dothideomycetes genomes: a test case for predicting lifestyles and emergence of pathogens.</title>
        <authorList>
            <person name="Haridas S."/>
            <person name="Albert R."/>
            <person name="Binder M."/>
            <person name="Bloem J."/>
            <person name="Labutti K."/>
            <person name="Salamov A."/>
            <person name="Andreopoulos B."/>
            <person name="Baker S."/>
            <person name="Barry K."/>
            <person name="Bills G."/>
            <person name="Bluhm B."/>
            <person name="Cannon C."/>
            <person name="Castanera R."/>
            <person name="Culley D."/>
            <person name="Daum C."/>
            <person name="Ezra D."/>
            <person name="Gonzalez J."/>
            <person name="Henrissat B."/>
            <person name="Kuo A."/>
            <person name="Liang C."/>
            <person name="Lipzen A."/>
            <person name="Lutzoni F."/>
            <person name="Magnuson J."/>
            <person name="Mondo S."/>
            <person name="Nolan M."/>
            <person name="Ohm R."/>
            <person name="Pangilinan J."/>
            <person name="Park H.-J."/>
            <person name="Ramirez L."/>
            <person name="Alfaro M."/>
            <person name="Sun H."/>
            <person name="Tritt A."/>
            <person name="Yoshinaga Y."/>
            <person name="Zwiers L.-H."/>
            <person name="Turgeon B."/>
            <person name="Goodwin S."/>
            <person name="Spatafora J."/>
            <person name="Crous P."/>
            <person name="Grigoriev I."/>
        </authorList>
    </citation>
    <scope>NUCLEOTIDE SEQUENCE</scope>
    <source>
        <strain evidence="2">CBS 122367</strain>
    </source>
</reference>
<evidence type="ECO:0000256" key="1">
    <source>
        <dbReference type="SAM" id="MobiDB-lite"/>
    </source>
</evidence>
<evidence type="ECO:0000313" key="2">
    <source>
        <dbReference type="EMBL" id="KAF2681083.1"/>
    </source>
</evidence>
<keyword evidence="3" id="KW-1185">Reference proteome</keyword>
<proteinExistence type="predicted"/>
<dbReference type="AlphaFoldDB" id="A0A6G1IT02"/>
<feature type="region of interest" description="Disordered" evidence="1">
    <location>
        <begin position="14"/>
        <end position="35"/>
    </location>
</feature>